<evidence type="ECO:0000313" key="1">
    <source>
        <dbReference type="EMBL" id="EEJ59072.1"/>
    </source>
</evidence>
<gene>
    <name evidence="1" type="ORF">HMPREF0528_1754</name>
</gene>
<dbReference type="EMBL" id="ACGR01000044">
    <property type="protein sequence ID" value="EEJ59072.1"/>
    <property type="molecule type" value="Genomic_DNA"/>
</dbReference>
<sequence>MNDAFEEVNQLVGTVDPDTLAKLEKISINLEKQI</sequence>
<name>C2E7N0_LACJH</name>
<dbReference type="Proteomes" id="UP000003491">
    <property type="component" value="Unassembled WGS sequence"/>
</dbReference>
<dbReference type="AlphaFoldDB" id="C2E7N0"/>
<dbReference type="HOGENOM" id="CLU_3374362_0_0_9"/>
<evidence type="ECO:0000313" key="2">
    <source>
        <dbReference type="Proteomes" id="UP000003491"/>
    </source>
</evidence>
<organism evidence="1 2">
    <name type="scientific">Lactobacillus johnsonii ATCC 33200</name>
    <dbReference type="NCBI Taxonomy" id="525330"/>
    <lineage>
        <taxon>Bacteria</taxon>
        <taxon>Bacillati</taxon>
        <taxon>Bacillota</taxon>
        <taxon>Bacilli</taxon>
        <taxon>Lactobacillales</taxon>
        <taxon>Lactobacillaceae</taxon>
        <taxon>Lactobacillus</taxon>
    </lineage>
</organism>
<reference evidence="1 2" key="1">
    <citation type="submission" date="2009-01" db="EMBL/GenBank/DDBJ databases">
        <authorList>
            <person name="Qin X."/>
            <person name="Bachman B."/>
            <person name="Battles P."/>
            <person name="Bell A."/>
            <person name="Bess C."/>
            <person name="Bickham C."/>
            <person name="Chaboub L."/>
            <person name="Chen D."/>
            <person name="Coyle M."/>
            <person name="Deiros D.R."/>
            <person name="Dinh H."/>
            <person name="Forbes L."/>
            <person name="Fowler G."/>
            <person name="Francisco L."/>
            <person name="Fu Q."/>
            <person name="Gubbala S."/>
            <person name="Hale W."/>
            <person name="Han Y."/>
            <person name="Hemphill L."/>
            <person name="Highlander S.K."/>
            <person name="Hirani K."/>
            <person name="Hogues M."/>
            <person name="Jackson L."/>
            <person name="Jakkamsetti A."/>
            <person name="Javaid M."/>
            <person name="Jiang H."/>
            <person name="Korchina V."/>
            <person name="Kovar C."/>
            <person name="Lara F."/>
            <person name="Lee S."/>
            <person name="Mata R."/>
            <person name="Mathew T."/>
            <person name="Moen C."/>
            <person name="Morales K."/>
            <person name="Munidasa M."/>
            <person name="Nazareth L."/>
            <person name="Ngo R."/>
            <person name="Nguyen L."/>
            <person name="Okwuonu G."/>
            <person name="Ongeri F."/>
            <person name="Patil S."/>
            <person name="Petrosino J."/>
            <person name="Pham C."/>
            <person name="Pham P."/>
            <person name="Pu L.-L."/>
            <person name="Puazo M."/>
            <person name="Raj R."/>
            <person name="Reid J."/>
            <person name="Rouhana J."/>
            <person name="Saada N."/>
            <person name="Shang Y."/>
            <person name="Simmons D."/>
            <person name="Thornton R."/>
            <person name="Warren J."/>
            <person name="Weissenberger G."/>
            <person name="Zhang J."/>
            <person name="Zhang L."/>
            <person name="Zhou C."/>
            <person name="Zhu D."/>
            <person name="Muzny D."/>
            <person name="Worley K."/>
            <person name="Gibbs R."/>
        </authorList>
    </citation>
    <scope>NUCLEOTIDE SEQUENCE [LARGE SCALE GENOMIC DNA]</scope>
    <source>
        <strain evidence="1 2">ATCC 33200</strain>
    </source>
</reference>
<proteinExistence type="predicted"/>
<comment type="caution">
    <text evidence="1">The sequence shown here is derived from an EMBL/GenBank/DDBJ whole genome shotgun (WGS) entry which is preliminary data.</text>
</comment>
<accession>C2E7N0</accession>
<protein>
    <submittedName>
        <fullName evidence="1">Uncharacterized protein</fullName>
    </submittedName>
</protein>